<dbReference type="PANTHER" id="PTHR13136">
    <property type="entry name" value="TESTIS DEVELOPMENT PROTEIN PRTD"/>
    <property type="match status" value="1"/>
</dbReference>
<evidence type="ECO:0000256" key="1">
    <source>
        <dbReference type="SAM" id="MobiDB-lite"/>
    </source>
</evidence>
<feature type="compositionally biased region" description="Low complexity" evidence="1">
    <location>
        <begin position="235"/>
        <end position="250"/>
    </location>
</feature>
<dbReference type="GO" id="GO:0044545">
    <property type="term" value="C:NSL complex"/>
    <property type="evidence" value="ECO:0007669"/>
    <property type="project" value="TreeGrafter"/>
</dbReference>
<sequence length="524" mass="59542">MNYTHPMVVRIEREHNYARPWHKKINAQQKYPNRLTRFLFLRNFPRHFLSRYPNAFSSKQDGTIEVGSPEDLKYPHIVNVKEELIEVDDSDLVEQENTNRLAGDTNDDNGDNDGLKKEEPLLDTSTWTQQMDRLYFRTLQIFQEHYITKLVYENLPNGPIRMVSLLENTSLQLRHSFGNIAGWDNELLVWLHNLFTTKLPMHDHLMDTYHEVMQYLSKRLPRLIDRFYPNPDRIPPSIATTPITSAATTPVHPSSGGGGGGGEGRQTTGQRSRHSSMSHHHQQVSNYLTLEEDPAAKFVLENTRAMPRRLTSNPIILLVPSGPSMPSQPTSARMDYWKSLLSSMGQLINVNIPYRPEQTAPEILQVIKTSVRDKIRDTMRKKFNELRPLLLVGFNQGSLISVHCALDNPGQVAAIICLGFPMTALNGFRGDLDDPLLDLDIPILFVIGQMATTATIGALERLRESMPRSDTGLVVIGGANDKLIMCYKKKLYDGVTQYHVDKSIADEIYNFVNSIHMQPPEGYA</sequence>
<dbReference type="EMBL" id="GGYP01003787">
    <property type="protein sequence ID" value="MDE48558.1"/>
    <property type="molecule type" value="Transcribed_RNA"/>
</dbReference>
<dbReference type="InterPro" id="IPR026555">
    <property type="entry name" value="NSL3/Tex30"/>
</dbReference>
<evidence type="ECO:0000313" key="2">
    <source>
        <dbReference type="EMBL" id="MDE48558.1"/>
    </source>
</evidence>
<protein>
    <submittedName>
        <fullName evidence="2">KAT8 regulatory NSL complex subunit 3</fullName>
    </submittedName>
</protein>
<feature type="compositionally biased region" description="Basic residues" evidence="1">
    <location>
        <begin position="271"/>
        <end position="282"/>
    </location>
</feature>
<name>A0A6G1SDS7_9ACAR</name>
<feature type="compositionally biased region" description="Gly residues" evidence="1">
    <location>
        <begin position="255"/>
        <end position="264"/>
    </location>
</feature>
<dbReference type="AlphaFoldDB" id="A0A6G1SDS7"/>
<organism evidence="2">
    <name type="scientific">Aceria tosichella</name>
    <name type="common">wheat curl mite</name>
    <dbReference type="NCBI Taxonomy" id="561515"/>
    <lineage>
        <taxon>Eukaryota</taxon>
        <taxon>Metazoa</taxon>
        <taxon>Ecdysozoa</taxon>
        <taxon>Arthropoda</taxon>
        <taxon>Chelicerata</taxon>
        <taxon>Arachnida</taxon>
        <taxon>Acari</taxon>
        <taxon>Acariformes</taxon>
        <taxon>Trombidiformes</taxon>
        <taxon>Prostigmata</taxon>
        <taxon>Eupodina</taxon>
        <taxon>Eriophyoidea</taxon>
        <taxon>Eriophyidae</taxon>
        <taxon>Eriophyinae</taxon>
        <taxon>Aceriini</taxon>
        <taxon>Aceria</taxon>
    </lineage>
</organism>
<accession>A0A6G1SDS7</accession>
<gene>
    <name evidence="2" type="primary">kansl3</name>
    <name evidence="2" type="ORF">g.9586</name>
</gene>
<dbReference type="GO" id="GO:0045944">
    <property type="term" value="P:positive regulation of transcription by RNA polymerase II"/>
    <property type="evidence" value="ECO:0007669"/>
    <property type="project" value="TreeGrafter"/>
</dbReference>
<dbReference type="Gene3D" id="3.40.50.1820">
    <property type="entry name" value="alpha/beta hydrolase"/>
    <property type="match status" value="1"/>
</dbReference>
<feature type="region of interest" description="Disordered" evidence="1">
    <location>
        <begin position="235"/>
        <end position="282"/>
    </location>
</feature>
<feature type="region of interest" description="Disordered" evidence="1">
    <location>
        <begin position="97"/>
        <end position="121"/>
    </location>
</feature>
<proteinExistence type="predicted"/>
<dbReference type="SUPFAM" id="SSF53474">
    <property type="entry name" value="alpha/beta-Hydrolases"/>
    <property type="match status" value="1"/>
</dbReference>
<dbReference type="PANTHER" id="PTHR13136:SF16">
    <property type="entry name" value="KAT8 REGULATORY NSL COMPLEX SUBUNIT 3"/>
    <property type="match status" value="1"/>
</dbReference>
<dbReference type="InterPro" id="IPR029058">
    <property type="entry name" value="AB_hydrolase_fold"/>
</dbReference>
<reference evidence="2" key="1">
    <citation type="submission" date="2018-10" db="EMBL/GenBank/DDBJ databases">
        <title>Transcriptome assembly of Aceria tosichella (Wheat curl mite) Type 2.</title>
        <authorList>
            <person name="Scully E.D."/>
            <person name="Geib S.M."/>
            <person name="Palmer N.A."/>
            <person name="Gupta A.K."/>
            <person name="Sarath G."/>
            <person name="Tatineni S."/>
        </authorList>
    </citation>
    <scope>NUCLEOTIDE SEQUENCE</scope>
    <source>
        <strain evidence="2">LincolnNE</strain>
    </source>
</reference>